<dbReference type="EMBL" id="JACHNH010000001">
    <property type="protein sequence ID" value="MBB4766042.1"/>
    <property type="molecule type" value="Genomic_DNA"/>
</dbReference>
<dbReference type="Pfam" id="PF20131">
    <property type="entry name" value="MC3"/>
    <property type="match status" value="1"/>
</dbReference>
<accession>A0A7W7MTQ4</accession>
<keyword evidence="2" id="KW-1185">Reference proteome</keyword>
<sequence>MANWVSSHAVIIAGFPARARELVGPVQEGIRFGLRHEVFEIDQDGGLRGALSESARPEHASGDLSALIRAAGLVGRWLTKLDQPATAFALLGVTP</sequence>
<dbReference type="Proteomes" id="UP000578112">
    <property type="component" value="Unassembled WGS sequence"/>
</dbReference>
<evidence type="ECO:0000313" key="1">
    <source>
        <dbReference type="EMBL" id="MBB4766042.1"/>
    </source>
</evidence>
<gene>
    <name evidence="1" type="ORF">BJ971_006598</name>
</gene>
<dbReference type="AlphaFoldDB" id="A0A7W7MTQ4"/>
<reference evidence="1 2" key="1">
    <citation type="submission" date="2020-08" db="EMBL/GenBank/DDBJ databases">
        <title>Sequencing the genomes of 1000 actinobacteria strains.</title>
        <authorList>
            <person name="Klenk H.-P."/>
        </authorList>
    </citation>
    <scope>NUCLEOTIDE SEQUENCE [LARGE SCALE GENOMIC DNA]</scope>
    <source>
        <strain evidence="1 2">DSM 43149</strain>
    </source>
</reference>
<name>A0A7W7MTQ4_9ACTN</name>
<proteinExistence type="predicted"/>
<comment type="caution">
    <text evidence="1">The sequence shown here is derived from an EMBL/GenBank/DDBJ whole genome shotgun (WGS) entry which is preliminary data.</text>
</comment>
<organism evidence="1 2">
    <name type="scientific">Actinoplanes digitatis</name>
    <dbReference type="NCBI Taxonomy" id="1868"/>
    <lineage>
        <taxon>Bacteria</taxon>
        <taxon>Bacillati</taxon>
        <taxon>Actinomycetota</taxon>
        <taxon>Actinomycetes</taxon>
        <taxon>Micromonosporales</taxon>
        <taxon>Micromonosporaceae</taxon>
        <taxon>Actinoplanes</taxon>
    </lineage>
</organism>
<evidence type="ECO:0000313" key="2">
    <source>
        <dbReference type="Proteomes" id="UP000578112"/>
    </source>
</evidence>
<dbReference type="InterPro" id="IPR045390">
    <property type="entry name" value="ABC-3C_MC3"/>
</dbReference>
<protein>
    <submittedName>
        <fullName evidence="1">Uncharacterized protein</fullName>
    </submittedName>
</protein>